<evidence type="ECO:0000256" key="2">
    <source>
        <dbReference type="ARBA" id="ARBA00022737"/>
    </source>
</evidence>
<evidence type="ECO:0000256" key="5">
    <source>
        <dbReference type="SAM" id="MobiDB-lite"/>
    </source>
</evidence>
<evidence type="ECO:0000259" key="7">
    <source>
        <dbReference type="Pfam" id="PF07635"/>
    </source>
</evidence>
<dbReference type="InterPro" id="IPR001680">
    <property type="entry name" value="WD40_rpt"/>
</dbReference>
<dbReference type="SUPFAM" id="SSF50978">
    <property type="entry name" value="WD40 repeat-like"/>
    <property type="match status" value="1"/>
</dbReference>
<feature type="chain" id="PRO_5015498921" description="Cytochrome C Planctomycete-type domain-containing protein" evidence="6">
    <location>
        <begin position="30"/>
        <end position="690"/>
    </location>
</feature>
<feature type="compositionally biased region" description="Polar residues" evidence="5">
    <location>
        <begin position="679"/>
        <end position="690"/>
    </location>
</feature>
<evidence type="ECO:0000313" key="8">
    <source>
        <dbReference type="EMBL" id="PQO30203.1"/>
    </source>
</evidence>
<dbReference type="EMBL" id="PUHY01000014">
    <property type="protein sequence ID" value="PQO30203.1"/>
    <property type="molecule type" value="Genomic_DNA"/>
</dbReference>
<dbReference type="PANTHER" id="PTHR19879">
    <property type="entry name" value="TRANSCRIPTION INITIATION FACTOR TFIID"/>
    <property type="match status" value="1"/>
</dbReference>
<sequence length="690" mass="75380">MRRFIQGSLTLTVAIASISVIVFSHTVYAEDPTSDAVSYDQVRSVLRRRCVTCHNPEEMRGDLDLSTESAIAAGSGSGPVIERGKPNQSLLYTTAAHLEEPKMPPNSPPIPARELDIIRRWVMTGSKQHSSHELSPAMGSTDKSESATAPRQAELATIRSLFQPAAITSLDGHPSRSLVAVAGLGQACLVDTETGQLLGAYDISEGEVTAVRFSRDGRLLLVASGIPGLSGKVTAFDLETHQKQFEIADENDSILAFDLSPSGKRLAVGGPKKIVHIYDISTNRIVQTLRKHTDWVLTLSYSSDGVLLASGDRFGGIYVWDAVEGELFHTLRGHEEAVHDLAWDSDSETLITVGEDGTVRTWNMHHGEETSQWQASEKGITALSRGTNITFTGSRLGELASWLAPEQQAHTGQAGEQIECMSLANKGGQLVVGDSHGRVHILNADNLERQHVLQLPVNPQGKQQFLKQLATIQNQFESTRLAESKPELKFATESTPFVDQSQGNPITSPDGLVEELRTLLAQAEIHADSQRKLVEQSEASVETMTALIQSQQTVLSQLQKQASAWNHQMDQQKQSLAEAEQQIVALQSVLGKVLSSKQGSPAARRKQLEERLLQQKRVLKEAIEMQKALDHLKQLEIISPKNGRSLSLARQLASELANVVEATQQELAEFQQEHKTSSDVDSSISGVRSR</sequence>
<dbReference type="Pfam" id="PF00400">
    <property type="entry name" value="WD40"/>
    <property type="match status" value="2"/>
</dbReference>
<organism evidence="8 9">
    <name type="scientific">Blastopirellula marina</name>
    <dbReference type="NCBI Taxonomy" id="124"/>
    <lineage>
        <taxon>Bacteria</taxon>
        <taxon>Pseudomonadati</taxon>
        <taxon>Planctomycetota</taxon>
        <taxon>Planctomycetia</taxon>
        <taxon>Pirellulales</taxon>
        <taxon>Pirellulaceae</taxon>
        <taxon>Blastopirellula</taxon>
    </lineage>
</organism>
<dbReference type="PROSITE" id="PS50082">
    <property type="entry name" value="WD_REPEATS_2"/>
    <property type="match status" value="2"/>
</dbReference>
<protein>
    <recommendedName>
        <fullName evidence="7">Cytochrome C Planctomycete-type domain-containing protein</fullName>
    </recommendedName>
</protein>
<dbReference type="PROSITE" id="PS00678">
    <property type="entry name" value="WD_REPEATS_1"/>
    <property type="match status" value="1"/>
</dbReference>
<feature type="region of interest" description="Disordered" evidence="5">
    <location>
        <begin position="670"/>
        <end position="690"/>
    </location>
</feature>
<reference evidence="8 9" key="1">
    <citation type="submission" date="2018-02" db="EMBL/GenBank/DDBJ databases">
        <title>Comparative genomes isolates from brazilian mangrove.</title>
        <authorList>
            <person name="Araujo J.E."/>
            <person name="Taketani R.G."/>
            <person name="Silva M.C.P."/>
            <person name="Loureco M.V."/>
            <person name="Andreote F.D."/>
        </authorList>
    </citation>
    <scope>NUCLEOTIDE SEQUENCE [LARGE SCALE GENOMIC DNA]</scope>
    <source>
        <strain evidence="8 9">Hex-1 MGV</strain>
    </source>
</reference>
<dbReference type="InterPro" id="IPR011429">
    <property type="entry name" value="Cyt_c_Planctomycete-type"/>
</dbReference>
<dbReference type="Proteomes" id="UP000238322">
    <property type="component" value="Unassembled WGS sequence"/>
</dbReference>
<evidence type="ECO:0000256" key="4">
    <source>
        <dbReference type="SAM" id="Coils"/>
    </source>
</evidence>
<accession>A0A2S8FDF4</accession>
<keyword evidence="2" id="KW-0677">Repeat</keyword>
<feature type="repeat" description="WD" evidence="3">
    <location>
        <begin position="289"/>
        <end position="330"/>
    </location>
</feature>
<comment type="caution">
    <text evidence="8">The sequence shown here is derived from an EMBL/GenBank/DDBJ whole genome shotgun (WGS) entry which is preliminary data.</text>
</comment>
<dbReference type="PANTHER" id="PTHR19879:SF9">
    <property type="entry name" value="TRANSCRIPTION INITIATION FACTOR TFIID SUBUNIT 5"/>
    <property type="match status" value="1"/>
</dbReference>
<feature type="signal peptide" evidence="6">
    <location>
        <begin position="1"/>
        <end position="29"/>
    </location>
</feature>
<dbReference type="InterPro" id="IPR036322">
    <property type="entry name" value="WD40_repeat_dom_sf"/>
</dbReference>
<feature type="repeat" description="WD" evidence="3">
    <location>
        <begin position="331"/>
        <end position="372"/>
    </location>
</feature>
<name>A0A2S8FDF4_9BACT</name>
<dbReference type="InterPro" id="IPR019775">
    <property type="entry name" value="WD40_repeat_CS"/>
</dbReference>
<evidence type="ECO:0000313" key="9">
    <source>
        <dbReference type="Proteomes" id="UP000238322"/>
    </source>
</evidence>
<dbReference type="AlphaFoldDB" id="A0A2S8FDF4"/>
<gene>
    <name evidence="8" type="ORF">C5Y83_22770</name>
</gene>
<dbReference type="InterPro" id="IPR015943">
    <property type="entry name" value="WD40/YVTN_repeat-like_dom_sf"/>
</dbReference>
<dbReference type="SMART" id="SM00320">
    <property type="entry name" value="WD40"/>
    <property type="match status" value="6"/>
</dbReference>
<feature type="domain" description="Cytochrome C Planctomycete-type" evidence="7">
    <location>
        <begin position="50"/>
        <end position="106"/>
    </location>
</feature>
<evidence type="ECO:0000256" key="1">
    <source>
        <dbReference type="ARBA" id="ARBA00022574"/>
    </source>
</evidence>
<dbReference type="Pfam" id="PF07635">
    <property type="entry name" value="PSCyt1"/>
    <property type="match status" value="1"/>
</dbReference>
<keyword evidence="6" id="KW-0732">Signal</keyword>
<feature type="coiled-coil region" evidence="4">
    <location>
        <begin position="555"/>
        <end position="625"/>
    </location>
</feature>
<dbReference type="OrthoDB" id="226265at2"/>
<feature type="region of interest" description="Disordered" evidence="5">
    <location>
        <begin position="127"/>
        <end position="148"/>
    </location>
</feature>
<evidence type="ECO:0000256" key="3">
    <source>
        <dbReference type="PROSITE-ProRule" id="PRU00221"/>
    </source>
</evidence>
<dbReference type="Gene3D" id="2.130.10.10">
    <property type="entry name" value="YVTN repeat-like/Quinoprotein amine dehydrogenase"/>
    <property type="match status" value="2"/>
</dbReference>
<dbReference type="RefSeq" id="WP_105332108.1">
    <property type="nucleotide sequence ID" value="NZ_PUHY01000014.1"/>
</dbReference>
<proteinExistence type="predicted"/>
<dbReference type="CDD" id="cd00200">
    <property type="entry name" value="WD40"/>
    <property type="match status" value="1"/>
</dbReference>
<keyword evidence="1 3" id="KW-0853">WD repeat</keyword>
<evidence type="ECO:0000256" key="6">
    <source>
        <dbReference type="SAM" id="SignalP"/>
    </source>
</evidence>
<keyword evidence="4" id="KW-0175">Coiled coil</keyword>
<dbReference type="PROSITE" id="PS50294">
    <property type="entry name" value="WD_REPEATS_REGION"/>
    <property type="match status" value="2"/>
</dbReference>